<organism evidence="7 8">
    <name type="scientific">Diutina rugosa</name>
    <name type="common">Yeast</name>
    <name type="synonym">Candida rugosa</name>
    <dbReference type="NCBI Taxonomy" id="5481"/>
    <lineage>
        <taxon>Eukaryota</taxon>
        <taxon>Fungi</taxon>
        <taxon>Dikarya</taxon>
        <taxon>Ascomycota</taxon>
        <taxon>Saccharomycotina</taxon>
        <taxon>Pichiomycetes</taxon>
        <taxon>Debaryomycetaceae</taxon>
        <taxon>Diutina</taxon>
    </lineage>
</organism>
<dbReference type="SUPFAM" id="SSF102860">
    <property type="entry name" value="mRNA decapping enzyme DcpS N-terminal domain"/>
    <property type="match status" value="1"/>
</dbReference>
<dbReference type="AlphaFoldDB" id="A0A642UNT7"/>
<keyword evidence="4" id="KW-0597">Phosphoprotein</keyword>
<dbReference type="GO" id="GO:0016787">
    <property type="term" value="F:hydrolase activity"/>
    <property type="evidence" value="ECO:0007669"/>
    <property type="project" value="InterPro"/>
</dbReference>
<feature type="binding site" evidence="6">
    <location>
        <position position="130"/>
    </location>
    <ligand>
        <name>substrate</name>
    </ligand>
</feature>
<dbReference type="PIRSF" id="PIRSF028973">
    <property type="entry name" value="Scavenger_mRNA_decap_enz"/>
    <property type="match status" value="1"/>
</dbReference>
<dbReference type="SUPFAM" id="SSF54197">
    <property type="entry name" value="HIT-like"/>
    <property type="match status" value="1"/>
</dbReference>
<keyword evidence="8" id="KW-1185">Reference proteome</keyword>
<evidence type="ECO:0000313" key="7">
    <source>
        <dbReference type="EMBL" id="KAA8902430.1"/>
    </source>
</evidence>
<dbReference type="InterPro" id="IPR011145">
    <property type="entry name" value="Scavenger_mRNA_decap_enz_N"/>
</dbReference>
<comment type="caution">
    <text evidence="7">The sequence shown here is derived from an EMBL/GenBank/DDBJ whole genome shotgun (WGS) entry which is preliminary data.</text>
</comment>
<dbReference type="InterPro" id="IPR019808">
    <property type="entry name" value="Histidine_triad_CS"/>
</dbReference>
<dbReference type="GeneID" id="54781535"/>
<dbReference type="GO" id="GO:0000340">
    <property type="term" value="F:RNA 7-methylguanosine cap binding"/>
    <property type="evidence" value="ECO:0007669"/>
    <property type="project" value="TreeGrafter"/>
</dbReference>
<dbReference type="Gene3D" id="3.30.428.10">
    <property type="entry name" value="HIT-like"/>
    <property type="match status" value="1"/>
</dbReference>
<proteinExistence type="inferred from homology"/>
<evidence type="ECO:0000256" key="2">
    <source>
        <dbReference type="ARBA" id="ARBA00010208"/>
    </source>
</evidence>
<accession>A0A642UNT7</accession>
<dbReference type="GO" id="GO:0005634">
    <property type="term" value="C:nucleus"/>
    <property type="evidence" value="ECO:0007669"/>
    <property type="project" value="TreeGrafter"/>
</dbReference>
<feature type="binding site" evidence="6">
    <location>
        <begin position="223"/>
        <end position="234"/>
    </location>
    <ligand>
        <name>substrate</name>
    </ligand>
</feature>
<comment type="subcellular location">
    <subcellularLocation>
        <location evidence="1">Cytoplasm</location>
    </subcellularLocation>
</comment>
<keyword evidence="3" id="KW-0963">Cytoplasm</keyword>
<gene>
    <name evidence="7" type="ORF">DIURU_002884</name>
</gene>
<dbReference type="InterPro" id="IPR036265">
    <property type="entry name" value="HIT-like_sf"/>
</dbReference>
<feature type="binding site" evidence="6">
    <location>
        <position position="162"/>
    </location>
    <ligand>
        <name>substrate</name>
    </ligand>
</feature>
<evidence type="ECO:0000256" key="3">
    <source>
        <dbReference type="ARBA" id="ARBA00022490"/>
    </source>
</evidence>
<name>A0A642UNT7_DIURU</name>
<evidence type="ECO:0000313" key="8">
    <source>
        <dbReference type="Proteomes" id="UP000449547"/>
    </source>
</evidence>
<reference evidence="7 8" key="1">
    <citation type="submission" date="2019-07" db="EMBL/GenBank/DDBJ databases">
        <title>Genome assembly of two rare yeast pathogens: Diutina rugosa and Trichomonascus ciferrii.</title>
        <authorList>
            <person name="Mixao V."/>
            <person name="Saus E."/>
            <person name="Hansen A."/>
            <person name="Lass-Flor C."/>
            <person name="Gabaldon T."/>
        </authorList>
    </citation>
    <scope>NUCLEOTIDE SEQUENCE [LARGE SCALE GENOMIC DNA]</scope>
    <source>
        <strain evidence="7 8">CBS 613</strain>
    </source>
</reference>
<dbReference type="GO" id="GO:0000290">
    <property type="term" value="P:deadenylation-dependent decapping of nuclear-transcribed mRNA"/>
    <property type="evidence" value="ECO:0007669"/>
    <property type="project" value="InterPro"/>
</dbReference>
<dbReference type="VEuPathDB" id="FungiDB:DIURU_002884"/>
<sequence length="300" mass="34559">MNLQEIIARFTLQRQLANDPQTKSAAFLGTIDGQPAILKLEKTPIDESTPNIAALITKCNVLQQNDIYSWAQAHVDEEYGAKLDLIWPCTETHIRKYDTQKYHMVTETAEMYHKYVVPYIKTQQGDRIKWVYNILYDGKESETFVYHDKDPKFGFVLLPDMKWDRTNLDALYLTCIVNRKDIASVRDLTGADVPWLEDLKALIVMATRAKYSVAADQLRVFVHYHPSYYHFHIHVVNVAHQGLGYGITVGKAIMLDDIITVLKVKPDFYATEPLTTIMGENHGLWKIEGYREAHYAQFIS</sequence>
<evidence type="ECO:0000256" key="6">
    <source>
        <dbReference type="PIRSR" id="PIRSR028973-2"/>
    </source>
</evidence>
<dbReference type="OMA" id="HVHINPI"/>
<dbReference type="OrthoDB" id="10264956at2759"/>
<dbReference type="EMBL" id="SWFT01000090">
    <property type="protein sequence ID" value="KAA8902430.1"/>
    <property type="molecule type" value="Genomic_DNA"/>
</dbReference>
<evidence type="ECO:0000256" key="5">
    <source>
        <dbReference type="PIRSR" id="PIRSR028973-1"/>
    </source>
</evidence>
<dbReference type="InterPro" id="IPR008594">
    <property type="entry name" value="DcpS/DCS2"/>
</dbReference>
<feature type="binding site" evidence="6">
    <location>
        <position position="140"/>
    </location>
    <ligand>
        <name>substrate</name>
    </ligand>
</feature>
<evidence type="ECO:0000256" key="1">
    <source>
        <dbReference type="ARBA" id="ARBA00004496"/>
    </source>
</evidence>
<dbReference type="Pfam" id="PF05652">
    <property type="entry name" value="DcpS"/>
    <property type="match status" value="1"/>
</dbReference>
<dbReference type="RefSeq" id="XP_034012415.1">
    <property type="nucleotide sequence ID" value="XM_034155584.1"/>
</dbReference>
<dbReference type="PANTHER" id="PTHR12978:SF0">
    <property type="entry name" value="M7GPPPX DIPHOSPHATASE"/>
    <property type="match status" value="1"/>
</dbReference>
<evidence type="ECO:0008006" key="9">
    <source>
        <dbReference type="Google" id="ProtNLM"/>
    </source>
</evidence>
<dbReference type="Proteomes" id="UP000449547">
    <property type="component" value="Unassembled WGS sequence"/>
</dbReference>
<feature type="active site" description="Nucleophile" evidence="5">
    <location>
        <position position="232"/>
    </location>
</feature>
<protein>
    <recommendedName>
        <fullName evidence="9">HIT domain-containing protein</fullName>
    </recommendedName>
</protein>
<dbReference type="Gene3D" id="3.30.200.40">
    <property type="entry name" value="Scavenger mRNA decapping enzyme, N-terminal domain"/>
    <property type="match status" value="1"/>
</dbReference>
<evidence type="ECO:0000256" key="4">
    <source>
        <dbReference type="ARBA" id="ARBA00022553"/>
    </source>
</evidence>
<feature type="binding site" evidence="6">
    <location>
        <position position="160"/>
    </location>
    <ligand>
        <name>substrate</name>
    </ligand>
</feature>
<dbReference type="GO" id="GO:0000932">
    <property type="term" value="C:P-body"/>
    <property type="evidence" value="ECO:0007669"/>
    <property type="project" value="TreeGrafter"/>
</dbReference>
<dbReference type="Pfam" id="PF11969">
    <property type="entry name" value="DcpS_C"/>
    <property type="match status" value="1"/>
</dbReference>
<comment type="similarity">
    <text evidence="2">Belongs to the HIT family.</text>
</comment>
<dbReference type="PANTHER" id="PTHR12978">
    <property type="entry name" value="HISTIDINE TRIAD HIT PROTEIN MEMBER"/>
    <property type="match status" value="1"/>
</dbReference>
<dbReference type="PROSITE" id="PS00892">
    <property type="entry name" value="HIT_1"/>
    <property type="match status" value="1"/>
</dbReference>